<organism evidence="2 3">
    <name type="scientific">Flectobacillus roseus</name>
    <dbReference type="NCBI Taxonomy" id="502259"/>
    <lineage>
        <taxon>Bacteria</taxon>
        <taxon>Pseudomonadati</taxon>
        <taxon>Bacteroidota</taxon>
        <taxon>Cytophagia</taxon>
        <taxon>Cytophagales</taxon>
        <taxon>Flectobacillaceae</taxon>
        <taxon>Flectobacillus</taxon>
    </lineage>
</organism>
<evidence type="ECO:0000313" key="2">
    <source>
        <dbReference type="EMBL" id="MDI9860055.1"/>
    </source>
</evidence>
<keyword evidence="3" id="KW-1185">Reference proteome</keyword>
<evidence type="ECO:0008006" key="4">
    <source>
        <dbReference type="Google" id="ProtNLM"/>
    </source>
</evidence>
<sequence>MKKIIRFLPLLTIAILASCSSEVLPPQVEVQPAPPVVNPPSTTGNETLLPPLYPFSDKSYFIKGESSVTSNVDISAFFQGNNTPNLGTIVNNGEKLNLIAMGGGLTAGVRNGGLYRVGQMTSFPNLVAWQMGMNNFQSPLFSASEANGTGYLALVDDGSSYPTWKEVKNNVTTVKAGTPPILTKYQGNSAQNYGLPENGGLTIASRVVNTETLDLLGNRWSVGGVFASRILPDGIDDKSVSLREQILKQPINFYLLEDDSDMLISLIKNNGNALSSYGYERYTNGPKILEKTIEMLYEKAKADKGVVFTWPIITDLAYFNWYSLEELKTKAKSISINGNSTDMLFIPSQTVDILFRNLKKGDDVFTVLPTSTFLNTQILNNNTQFIKQYNDRIRALAKEKGLAIVDLEKIYHQIHLNQYISADGFKIDGGTRGNFFSADGIYPTAIGQAVIANEVIKAINQTYNATIPQINLLAYSKLVGTE</sequence>
<reference evidence="2 3" key="1">
    <citation type="submission" date="2023-05" db="EMBL/GenBank/DDBJ databases">
        <title>Novel species of genus Flectobacillus isolated from stream in China.</title>
        <authorList>
            <person name="Lu H."/>
        </authorList>
    </citation>
    <scope>NUCLEOTIDE SEQUENCE [LARGE SCALE GENOMIC DNA]</scope>
    <source>
        <strain evidence="2 3">KCTC 42575</strain>
    </source>
</reference>
<dbReference type="SUPFAM" id="SSF52266">
    <property type="entry name" value="SGNH hydrolase"/>
    <property type="match status" value="1"/>
</dbReference>
<dbReference type="InterPro" id="IPR036514">
    <property type="entry name" value="SGNH_hydro_sf"/>
</dbReference>
<proteinExistence type="predicted"/>
<accession>A0ABT6Y933</accession>
<feature type="chain" id="PRO_5046863058" description="G-D-S-L family lipolytic protein" evidence="1">
    <location>
        <begin position="24"/>
        <end position="482"/>
    </location>
</feature>
<gene>
    <name evidence="2" type="ORF">QM524_12615</name>
</gene>
<name>A0ABT6Y933_9BACT</name>
<dbReference type="Gene3D" id="3.40.50.1110">
    <property type="entry name" value="SGNH hydrolase"/>
    <property type="match status" value="1"/>
</dbReference>
<keyword evidence="1" id="KW-0732">Signal</keyword>
<evidence type="ECO:0000313" key="3">
    <source>
        <dbReference type="Proteomes" id="UP001236507"/>
    </source>
</evidence>
<feature type="signal peptide" evidence="1">
    <location>
        <begin position="1"/>
        <end position="23"/>
    </location>
</feature>
<dbReference type="EMBL" id="JASHIF010000010">
    <property type="protein sequence ID" value="MDI9860055.1"/>
    <property type="molecule type" value="Genomic_DNA"/>
</dbReference>
<evidence type="ECO:0000256" key="1">
    <source>
        <dbReference type="SAM" id="SignalP"/>
    </source>
</evidence>
<dbReference type="PROSITE" id="PS51257">
    <property type="entry name" value="PROKAR_LIPOPROTEIN"/>
    <property type="match status" value="1"/>
</dbReference>
<comment type="caution">
    <text evidence="2">The sequence shown here is derived from an EMBL/GenBank/DDBJ whole genome shotgun (WGS) entry which is preliminary data.</text>
</comment>
<dbReference type="Proteomes" id="UP001236507">
    <property type="component" value="Unassembled WGS sequence"/>
</dbReference>
<dbReference type="RefSeq" id="WP_283344883.1">
    <property type="nucleotide sequence ID" value="NZ_JASHIF010000010.1"/>
</dbReference>
<protein>
    <recommendedName>
        <fullName evidence="4">G-D-S-L family lipolytic protein</fullName>
    </recommendedName>
</protein>